<keyword evidence="3" id="KW-1185">Reference proteome</keyword>
<dbReference type="OrthoDB" id="28215at2157"/>
<dbReference type="HOGENOM" id="CLU_1500332_0_0_2"/>
<dbReference type="RefSeq" id="WP_014288275.1">
    <property type="nucleotide sequence ID" value="NC_016645.1"/>
</dbReference>
<dbReference type="AlphaFoldDB" id="G7VBL7"/>
<dbReference type="STRING" id="1104324.P186_1008"/>
<feature type="domain" description="CRISPR system ring nuclease SSO1393-like" evidence="1">
    <location>
        <begin position="60"/>
        <end position="163"/>
    </location>
</feature>
<dbReference type="Proteomes" id="UP000005867">
    <property type="component" value="Chromosome"/>
</dbReference>
<proteinExistence type="predicted"/>
<evidence type="ECO:0000259" key="1">
    <source>
        <dbReference type="Pfam" id="PF09651"/>
    </source>
</evidence>
<dbReference type="KEGG" id="pyr:P186_1008"/>
<evidence type="ECO:0000313" key="2">
    <source>
        <dbReference type="EMBL" id="AET32447.1"/>
    </source>
</evidence>
<dbReference type="GeneID" id="11595266"/>
<dbReference type="Gene3D" id="3.40.50.10770">
    <property type="entry name" value="Hypothetical protein VC1899 like domain (Restriction endonuclease-like)"/>
    <property type="match status" value="1"/>
</dbReference>
<sequence>MTYLLAAAGLTILRKMGVDNPAGLVAARLDKYGDRCPQPSQVPELHAAEVLGGRLGARVGLELVATDTPESVAAARLILLCARVSGAAEPLGFYTVKRFAPGDYQGVAEFLRLAVERLRAAGGGYVSITSGFNLQVVYLALAGWLAGAKVIYVDEGGNLFEVPHVEICRLPHELGGAAAEGDQ</sequence>
<evidence type="ECO:0000313" key="3">
    <source>
        <dbReference type="Proteomes" id="UP000005867"/>
    </source>
</evidence>
<organism evidence="2 3">
    <name type="scientific">Pyrobaculum ferrireducens</name>
    <dbReference type="NCBI Taxonomy" id="1104324"/>
    <lineage>
        <taxon>Archaea</taxon>
        <taxon>Thermoproteota</taxon>
        <taxon>Thermoprotei</taxon>
        <taxon>Thermoproteales</taxon>
        <taxon>Thermoproteaceae</taxon>
        <taxon>Pyrobaculum</taxon>
    </lineage>
</organism>
<reference evidence="2 3" key="1">
    <citation type="journal article" date="2012" name="J. Bacteriol.">
        <title>Complete genome sequence of strain 1860, a crenarchaeon of the genus pyrobaculum able to grow with various electron acceptors.</title>
        <authorList>
            <person name="Mardanov A.V."/>
            <person name="Gumerov V.M."/>
            <person name="Slobodkina G.B."/>
            <person name="Beletsky A.V."/>
            <person name="Bonch-Osmolovskaya E.A."/>
            <person name="Ravin N.V."/>
            <person name="Skryabin K.G."/>
        </authorList>
    </citation>
    <scope>NUCLEOTIDE SEQUENCE [LARGE SCALE GENOMIC DNA]</scope>
    <source>
        <strain evidence="2 3">1860</strain>
    </source>
</reference>
<dbReference type="Pfam" id="PF09651">
    <property type="entry name" value="Cas_APE2256"/>
    <property type="match status" value="1"/>
</dbReference>
<dbReference type="BioCyc" id="PSP1104324:GJSN-986-MONOMER"/>
<dbReference type="eggNOG" id="arCOG01936">
    <property type="taxonomic scope" value="Archaea"/>
</dbReference>
<protein>
    <recommendedName>
        <fullName evidence="1">CRISPR system ring nuclease SSO1393-like domain-containing protein</fullName>
    </recommendedName>
</protein>
<dbReference type="SMR" id="G7VBL7"/>
<dbReference type="EMBL" id="CP003098">
    <property type="protein sequence ID" value="AET32447.1"/>
    <property type="molecule type" value="Genomic_DNA"/>
</dbReference>
<accession>G7VBL7</accession>
<dbReference type="InterPro" id="IPR013442">
    <property type="entry name" value="SSO1393-like"/>
</dbReference>
<gene>
    <name evidence="2" type="ORF">P186_1008</name>
</gene>
<name>G7VBL7_9CREN</name>